<dbReference type="InterPro" id="IPR013922">
    <property type="entry name" value="Cyclin_PHO80-like"/>
</dbReference>
<gene>
    <name evidence="1" type="primary">PCL5_23</name>
    <name evidence="1" type="ORF">K7432_014040</name>
</gene>
<dbReference type="Proteomes" id="UP001479436">
    <property type="component" value="Unassembled WGS sequence"/>
</dbReference>
<dbReference type="InterPro" id="IPR036915">
    <property type="entry name" value="Cyclin-like_sf"/>
</dbReference>
<dbReference type="EMBL" id="JASJQH010008370">
    <property type="protein sequence ID" value="KAK9693173.1"/>
    <property type="molecule type" value="Genomic_DNA"/>
</dbReference>
<dbReference type="PANTHER" id="PTHR15615">
    <property type="match status" value="1"/>
</dbReference>
<dbReference type="CDD" id="cd20557">
    <property type="entry name" value="CYCLIN_ScPCL1-like"/>
    <property type="match status" value="1"/>
</dbReference>
<proteinExistence type="predicted"/>
<reference evidence="1 2" key="1">
    <citation type="submission" date="2023-04" db="EMBL/GenBank/DDBJ databases">
        <title>Genome of Basidiobolus ranarum AG-B5.</title>
        <authorList>
            <person name="Stajich J.E."/>
            <person name="Carter-House D."/>
            <person name="Gryganskyi A."/>
        </authorList>
    </citation>
    <scope>NUCLEOTIDE SEQUENCE [LARGE SCALE GENOMIC DNA]</scope>
    <source>
        <strain evidence="1 2">AG-B5</strain>
    </source>
</reference>
<sequence>MSPQSNHFFNSSLKSCTKPPTESLIDITVEIIQYIWPEELLDRKSIPLRVFAEEILRRSGASFSILFVTLIYLFRFKSSLTILNSAESNGNSPRCEACRSGRRMFIAAMIVASKYLEDQNIPNTRWSLTTGLGIQEINHNERVFLNHLGYQLYLAPSLFTWWITLLLANADGDIILSFNQKISKKARSGTPPDQTTVIRTPLRTGKQNIRDQMRFNNNLHYLPYRHPKARSSVQS</sequence>
<dbReference type="Pfam" id="PF08613">
    <property type="entry name" value="Cyclin"/>
    <property type="match status" value="1"/>
</dbReference>
<dbReference type="Gene3D" id="1.10.472.10">
    <property type="entry name" value="Cyclin-like"/>
    <property type="match status" value="1"/>
</dbReference>
<organism evidence="1 2">
    <name type="scientific">Basidiobolus ranarum</name>
    <dbReference type="NCBI Taxonomy" id="34480"/>
    <lineage>
        <taxon>Eukaryota</taxon>
        <taxon>Fungi</taxon>
        <taxon>Fungi incertae sedis</taxon>
        <taxon>Zoopagomycota</taxon>
        <taxon>Entomophthoromycotina</taxon>
        <taxon>Basidiobolomycetes</taxon>
        <taxon>Basidiobolales</taxon>
        <taxon>Basidiobolaceae</taxon>
        <taxon>Basidiobolus</taxon>
    </lineage>
</organism>
<name>A0ABR2VR20_9FUNG</name>
<evidence type="ECO:0000313" key="1">
    <source>
        <dbReference type="EMBL" id="KAK9693173.1"/>
    </source>
</evidence>
<dbReference type="PANTHER" id="PTHR15615:SF36">
    <property type="entry name" value="PHO85 CYCLIN-5"/>
    <property type="match status" value="1"/>
</dbReference>
<protein>
    <submittedName>
        <fullName evidence="1">PHO85 cyclin-5</fullName>
    </submittedName>
</protein>
<comment type="caution">
    <text evidence="1">The sequence shown here is derived from an EMBL/GenBank/DDBJ whole genome shotgun (WGS) entry which is preliminary data.</text>
</comment>
<accession>A0ABR2VR20</accession>
<dbReference type="SUPFAM" id="SSF47954">
    <property type="entry name" value="Cyclin-like"/>
    <property type="match status" value="1"/>
</dbReference>
<keyword evidence="2" id="KW-1185">Reference proteome</keyword>
<evidence type="ECO:0000313" key="2">
    <source>
        <dbReference type="Proteomes" id="UP001479436"/>
    </source>
</evidence>